<dbReference type="Proteomes" id="UP000237771">
    <property type="component" value="Unassembled WGS sequence"/>
</dbReference>
<dbReference type="GO" id="GO:0005524">
    <property type="term" value="F:ATP binding"/>
    <property type="evidence" value="ECO:0007669"/>
    <property type="project" value="UniProtKB-UniRule"/>
</dbReference>
<dbReference type="Pfam" id="PF00696">
    <property type="entry name" value="AA_kinase"/>
    <property type="match status" value="1"/>
</dbReference>
<dbReference type="EMBL" id="PVUB01000008">
    <property type="protein sequence ID" value="PRZ21602.1"/>
    <property type="molecule type" value="Genomic_DNA"/>
</dbReference>
<dbReference type="GO" id="GO:0042450">
    <property type="term" value="P:L-arginine biosynthetic process via ornithine"/>
    <property type="evidence" value="ECO:0007669"/>
    <property type="project" value="UniProtKB-UniRule"/>
</dbReference>
<evidence type="ECO:0000256" key="7">
    <source>
        <dbReference type="ARBA" id="ARBA00022840"/>
    </source>
</evidence>
<evidence type="ECO:0000256" key="2">
    <source>
        <dbReference type="ARBA" id="ARBA00022571"/>
    </source>
</evidence>
<reference evidence="12" key="2">
    <citation type="submission" date="2016-11" db="EMBL/GenBank/DDBJ databases">
        <authorList>
            <person name="Jaros S."/>
            <person name="Januszkiewicz K."/>
            <person name="Wedrychowicz H."/>
        </authorList>
    </citation>
    <scope>NUCLEOTIDE SEQUENCE [LARGE SCALE GENOMIC DNA]</scope>
    <source>
        <strain evidence="12">DSM 19729</strain>
    </source>
</reference>
<dbReference type="InterPro" id="IPR004662">
    <property type="entry name" value="AcgluKinase_fam"/>
</dbReference>
<keyword evidence="3 9" id="KW-0028">Amino-acid biosynthesis</keyword>
<comment type="pathway">
    <text evidence="1 9">Amino-acid biosynthesis; L-arginine biosynthesis; N(2)-acetyl-L-ornithine from L-glutamate: step 2/4.</text>
</comment>
<evidence type="ECO:0000256" key="4">
    <source>
        <dbReference type="ARBA" id="ARBA00022679"/>
    </source>
</evidence>
<comment type="catalytic activity">
    <reaction evidence="8 9">
        <text>N-acetyl-L-glutamate + ATP = N-acetyl-L-glutamyl 5-phosphate + ADP</text>
        <dbReference type="Rhea" id="RHEA:14629"/>
        <dbReference type="ChEBI" id="CHEBI:30616"/>
        <dbReference type="ChEBI" id="CHEBI:44337"/>
        <dbReference type="ChEBI" id="CHEBI:57936"/>
        <dbReference type="ChEBI" id="CHEBI:456216"/>
        <dbReference type="EC" id="2.7.2.8"/>
    </reaction>
</comment>
<evidence type="ECO:0000256" key="8">
    <source>
        <dbReference type="ARBA" id="ARBA00048141"/>
    </source>
</evidence>
<evidence type="ECO:0000313" key="12">
    <source>
        <dbReference type="EMBL" id="SHH21056.1"/>
    </source>
</evidence>
<dbReference type="NCBIfam" id="TIGR00761">
    <property type="entry name" value="argB"/>
    <property type="match status" value="1"/>
</dbReference>
<dbReference type="PANTHER" id="PTHR23342:SF0">
    <property type="entry name" value="N-ACETYLGLUTAMATE SYNTHASE, MITOCHONDRIAL"/>
    <property type="match status" value="1"/>
</dbReference>
<dbReference type="SUPFAM" id="SSF53633">
    <property type="entry name" value="Carbamate kinase-like"/>
    <property type="match status" value="1"/>
</dbReference>
<dbReference type="GO" id="GO:0005737">
    <property type="term" value="C:cytoplasm"/>
    <property type="evidence" value="ECO:0007669"/>
    <property type="project" value="UniProtKB-SubCell"/>
</dbReference>
<evidence type="ECO:0000313" key="11">
    <source>
        <dbReference type="EMBL" id="PRZ21602.1"/>
    </source>
</evidence>
<evidence type="ECO:0000256" key="3">
    <source>
        <dbReference type="ARBA" id="ARBA00022605"/>
    </source>
</evidence>
<dbReference type="OrthoDB" id="9803155at2"/>
<reference evidence="13" key="1">
    <citation type="submission" date="2016-11" db="EMBL/GenBank/DDBJ databases">
        <authorList>
            <person name="Varghese N."/>
            <person name="Submissions S."/>
        </authorList>
    </citation>
    <scope>NUCLEOTIDE SEQUENCE [LARGE SCALE GENOMIC DNA]</scope>
    <source>
        <strain evidence="13">DSM 19729</strain>
    </source>
</reference>
<feature type="binding site" evidence="9">
    <location>
        <begin position="49"/>
        <end position="50"/>
    </location>
    <ligand>
        <name>substrate</name>
    </ligand>
</feature>
<dbReference type="EMBL" id="FQWO01000009">
    <property type="protein sequence ID" value="SHH21056.1"/>
    <property type="molecule type" value="Genomic_DNA"/>
</dbReference>
<dbReference type="AlphaFoldDB" id="A0A1M5R4L1"/>
<sequence length="267" mass="28829">MNSEAKSQKLQAISIIKIGGNIIDNPAELKQFLSDFSQIEGHKILVHGGGKSATKMAQSIGLTPQMIDGRRITDAAMLDVAVMIYAGQINKNIVAQLQAQDTNAMGFSGADGNLIQSVKRNHPSIDYGFVGDVKKINTSLLKTLVSNGIVPVFCAITHDKQGQLLNTNADTIASELAIALSTVFEVTLNYCFEKPGVLFDSEDDSSVIATIDTVLYSKLKAEKAIHSGMIPKLDNCFNSLSQGVQKIRIGHHRMLENPNSVCTTIQL</sequence>
<dbReference type="InterPro" id="IPR001048">
    <property type="entry name" value="Asp/Glu/Uridylate_kinase"/>
</dbReference>
<comment type="function">
    <text evidence="9">Catalyzes the ATP-dependent phosphorylation of N-acetyl-L-glutamate.</text>
</comment>
<dbReference type="PANTHER" id="PTHR23342">
    <property type="entry name" value="N-ACETYLGLUTAMATE SYNTHASE"/>
    <property type="match status" value="1"/>
</dbReference>
<comment type="subcellular location">
    <subcellularLocation>
        <location evidence="9">Cytoplasm</location>
    </subcellularLocation>
</comment>
<protein>
    <recommendedName>
        <fullName evidence="9">Acetylglutamate kinase</fullName>
        <ecNumber evidence="9">2.7.2.8</ecNumber>
    </recommendedName>
    <alternativeName>
        <fullName evidence="9">N-acetyl-L-glutamate 5-phosphotransferase</fullName>
    </alternativeName>
    <alternativeName>
        <fullName evidence="9">NAG kinase</fullName>
        <shortName evidence="9">NAGK</shortName>
    </alternativeName>
</protein>
<dbReference type="PIRSF" id="PIRSF000728">
    <property type="entry name" value="NAGK"/>
    <property type="match status" value="1"/>
</dbReference>
<evidence type="ECO:0000256" key="5">
    <source>
        <dbReference type="ARBA" id="ARBA00022741"/>
    </source>
</evidence>
<feature type="site" description="Transition state stabilizer" evidence="9">
    <location>
        <position position="232"/>
    </location>
</feature>
<organism evidence="12 13">
    <name type="scientific">Flavobacterium granuli</name>
    <dbReference type="NCBI Taxonomy" id="280093"/>
    <lineage>
        <taxon>Bacteria</taxon>
        <taxon>Pseudomonadati</taxon>
        <taxon>Bacteroidota</taxon>
        <taxon>Flavobacteriia</taxon>
        <taxon>Flavobacteriales</taxon>
        <taxon>Flavobacteriaceae</taxon>
        <taxon>Flavobacterium</taxon>
    </lineage>
</organism>
<dbReference type="InterPro" id="IPR036393">
    <property type="entry name" value="AceGlu_kinase-like_sf"/>
</dbReference>
<name>A0A1M5R4L1_9FLAO</name>
<dbReference type="EC" id="2.7.2.8" evidence="9"/>
<dbReference type="STRING" id="280093.SAMN05443373_10939"/>
<reference evidence="11 14" key="3">
    <citation type="submission" date="2018-03" db="EMBL/GenBank/DDBJ databases">
        <title>Genomic Encyclopedia of Archaeal and Bacterial Type Strains, Phase II (KMG-II): from individual species to whole genera.</title>
        <authorList>
            <person name="Goeker M."/>
        </authorList>
    </citation>
    <scope>NUCLEOTIDE SEQUENCE [LARGE SCALE GENOMIC DNA]</scope>
    <source>
        <strain evidence="11 14">DSM 17797</strain>
    </source>
</reference>
<evidence type="ECO:0000313" key="13">
    <source>
        <dbReference type="Proteomes" id="UP000184384"/>
    </source>
</evidence>
<evidence type="ECO:0000256" key="6">
    <source>
        <dbReference type="ARBA" id="ARBA00022777"/>
    </source>
</evidence>
<evidence type="ECO:0000256" key="1">
    <source>
        <dbReference type="ARBA" id="ARBA00004828"/>
    </source>
</evidence>
<keyword evidence="4 9" id="KW-0808">Transferase</keyword>
<keyword evidence="5 9" id="KW-0547">Nucleotide-binding</keyword>
<proteinExistence type="inferred from homology"/>
<dbReference type="HAMAP" id="MF_00082">
    <property type="entry name" value="ArgB"/>
    <property type="match status" value="1"/>
</dbReference>
<dbReference type="UniPathway" id="UPA00068">
    <property type="reaction ID" value="UER00107"/>
</dbReference>
<dbReference type="GO" id="GO:0003991">
    <property type="term" value="F:acetylglutamate kinase activity"/>
    <property type="evidence" value="ECO:0007669"/>
    <property type="project" value="UniProtKB-UniRule"/>
</dbReference>
<feature type="binding site" evidence="9">
    <location>
        <position position="71"/>
    </location>
    <ligand>
        <name>substrate</name>
    </ligand>
</feature>
<accession>A0A1M5R4L1</accession>
<comment type="similarity">
    <text evidence="9">Belongs to the acetylglutamate kinase family. ArgB subfamily.</text>
</comment>
<dbReference type="InterPro" id="IPR037528">
    <property type="entry name" value="ArgB"/>
</dbReference>
<keyword evidence="9" id="KW-0963">Cytoplasm</keyword>
<evidence type="ECO:0000256" key="9">
    <source>
        <dbReference type="HAMAP-Rule" id="MF_00082"/>
    </source>
</evidence>
<keyword evidence="14" id="KW-1185">Reference proteome</keyword>
<feature type="binding site" evidence="9">
    <location>
        <position position="166"/>
    </location>
    <ligand>
        <name>substrate</name>
    </ligand>
</feature>
<feature type="site" description="Transition state stabilizer" evidence="9">
    <location>
        <position position="17"/>
    </location>
</feature>
<gene>
    <name evidence="9" type="primary">argB</name>
    <name evidence="11" type="ORF">BC624_10840</name>
    <name evidence="12" type="ORF">SAMN05443373_10939</name>
</gene>
<keyword evidence="7 9" id="KW-0067">ATP-binding</keyword>
<dbReference type="RefSeq" id="WP_072944617.1">
    <property type="nucleotide sequence ID" value="NZ_FQWO01000009.1"/>
</dbReference>
<feature type="domain" description="Aspartate/glutamate/uridylate kinase" evidence="10">
    <location>
        <begin position="15"/>
        <end position="250"/>
    </location>
</feature>
<keyword evidence="2 9" id="KW-0055">Arginine biosynthesis</keyword>
<dbReference type="CDD" id="cd04238">
    <property type="entry name" value="AAK_NAGK-like"/>
    <property type="match status" value="1"/>
</dbReference>
<keyword evidence="6 9" id="KW-0418">Kinase</keyword>
<dbReference type="Gene3D" id="3.40.1160.10">
    <property type="entry name" value="Acetylglutamate kinase-like"/>
    <property type="match status" value="1"/>
</dbReference>
<dbReference type="Proteomes" id="UP000184384">
    <property type="component" value="Unassembled WGS sequence"/>
</dbReference>
<evidence type="ECO:0000259" key="10">
    <source>
        <dbReference type="Pfam" id="PF00696"/>
    </source>
</evidence>
<evidence type="ECO:0000313" key="14">
    <source>
        <dbReference type="Proteomes" id="UP000237771"/>
    </source>
</evidence>